<dbReference type="InterPro" id="IPR021456">
    <property type="entry name" value="DUF3107"/>
</dbReference>
<dbReference type="EMBL" id="JBHLUB010000003">
    <property type="protein sequence ID" value="MFC0581377.1"/>
    <property type="molecule type" value="Genomic_DNA"/>
</dbReference>
<evidence type="ECO:0000313" key="2">
    <source>
        <dbReference type="Proteomes" id="UP001589862"/>
    </source>
</evidence>
<dbReference type="RefSeq" id="WP_377458061.1">
    <property type="nucleotide sequence ID" value="NZ_JBHLUB010000003.1"/>
</dbReference>
<name>A0ABV6PAI3_9MICC</name>
<gene>
    <name evidence="1" type="ORF">ACFFFR_03090</name>
</gene>
<comment type="caution">
    <text evidence="1">The sequence shown here is derived from an EMBL/GenBank/DDBJ whole genome shotgun (WGS) entry which is preliminary data.</text>
</comment>
<keyword evidence="2" id="KW-1185">Reference proteome</keyword>
<evidence type="ECO:0000313" key="1">
    <source>
        <dbReference type="EMBL" id="MFC0581377.1"/>
    </source>
</evidence>
<reference evidence="1 2" key="1">
    <citation type="submission" date="2024-09" db="EMBL/GenBank/DDBJ databases">
        <authorList>
            <person name="Sun Q."/>
            <person name="Mori K."/>
        </authorList>
    </citation>
    <scope>NUCLEOTIDE SEQUENCE [LARGE SCALE GENOMIC DNA]</scope>
    <source>
        <strain evidence="1 2">NCAIM B.02604</strain>
    </source>
</reference>
<organism evidence="1 2">
    <name type="scientific">Micrococcoides hystricis</name>
    <dbReference type="NCBI Taxonomy" id="1572761"/>
    <lineage>
        <taxon>Bacteria</taxon>
        <taxon>Bacillati</taxon>
        <taxon>Actinomycetota</taxon>
        <taxon>Actinomycetes</taxon>
        <taxon>Micrococcales</taxon>
        <taxon>Micrococcaceae</taxon>
        <taxon>Micrococcoides</taxon>
    </lineage>
</organism>
<protein>
    <submittedName>
        <fullName evidence="1">DUF3107 domain-containing protein</fullName>
    </submittedName>
</protein>
<dbReference type="Proteomes" id="UP001589862">
    <property type="component" value="Unassembled WGS sequence"/>
</dbReference>
<sequence>MEIRIGMQNVNRELVLEVEDSVDDLTKTVAKAIKGGEELVLTDKKDKTVVVAGSSIAYVECGDPESRQVGFVR</sequence>
<proteinExistence type="predicted"/>
<accession>A0ABV6PAI3</accession>
<dbReference type="Pfam" id="PF11305">
    <property type="entry name" value="DUF3107"/>
    <property type="match status" value="1"/>
</dbReference>